<name>A0ABR6PEI6_9SPHI</name>
<keyword evidence="2" id="KW-1185">Reference proteome</keyword>
<proteinExistence type="predicted"/>
<comment type="caution">
    <text evidence="1">The sequence shown here is derived from an EMBL/GenBank/DDBJ whole genome shotgun (WGS) entry which is preliminary data.</text>
</comment>
<organism evidence="1 2">
    <name type="scientific">Mucilaginibacter lappiensis</name>
    <dbReference type="NCBI Taxonomy" id="354630"/>
    <lineage>
        <taxon>Bacteria</taxon>
        <taxon>Pseudomonadati</taxon>
        <taxon>Bacteroidota</taxon>
        <taxon>Sphingobacteriia</taxon>
        <taxon>Sphingobacteriales</taxon>
        <taxon>Sphingobacteriaceae</taxon>
        <taxon>Mucilaginibacter</taxon>
    </lineage>
</organism>
<dbReference type="EMBL" id="JACHCB010000001">
    <property type="protein sequence ID" value="MBB6107430.1"/>
    <property type="molecule type" value="Genomic_DNA"/>
</dbReference>
<reference evidence="1 2" key="1">
    <citation type="submission" date="2020-08" db="EMBL/GenBank/DDBJ databases">
        <title>Genomic Encyclopedia of Type Strains, Phase IV (KMG-V): Genome sequencing to study the core and pangenomes of soil and plant-associated prokaryotes.</title>
        <authorList>
            <person name="Whitman W."/>
        </authorList>
    </citation>
    <scope>NUCLEOTIDE SEQUENCE [LARGE SCALE GENOMIC DNA]</scope>
    <source>
        <strain evidence="1 2">ANJLi2</strain>
    </source>
</reference>
<protein>
    <submittedName>
        <fullName evidence="1">Uncharacterized protein</fullName>
    </submittedName>
</protein>
<gene>
    <name evidence="1" type="ORF">HDF23_000160</name>
</gene>
<sequence>MAQKLLKIHSKPSVLTLFNKSPTGFIGFKKIYKIGYQITTYQMAGFWAVFLFNKTARFSFLQEKPGCCIYKYTHLSPEF</sequence>
<dbReference type="RefSeq" id="WP_076370293.1">
    <property type="nucleotide sequence ID" value="NZ_FTMG01000001.1"/>
</dbReference>
<accession>A0ABR6PEI6</accession>
<evidence type="ECO:0000313" key="1">
    <source>
        <dbReference type="EMBL" id="MBB6107430.1"/>
    </source>
</evidence>
<dbReference type="Proteomes" id="UP000541583">
    <property type="component" value="Unassembled WGS sequence"/>
</dbReference>
<evidence type="ECO:0000313" key="2">
    <source>
        <dbReference type="Proteomes" id="UP000541583"/>
    </source>
</evidence>